<reference evidence="2" key="1">
    <citation type="submission" date="2023-04" db="EMBL/GenBank/DDBJ databases">
        <title>Assessment of the microbiological origin of a defect in Grana Padano cheese.</title>
        <authorList>
            <person name="Zago M."/>
            <person name="Rossetti L."/>
            <person name="Bonvini B."/>
            <person name="Carminati D."/>
            <person name="Giraffa G."/>
        </authorList>
    </citation>
    <scope>NUCLEOTIDE SEQUENCE</scope>
    <source>
        <strain evidence="2">4990</strain>
    </source>
</reference>
<dbReference type="EMBL" id="JARUIS010000013">
    <property type="protein sequence ID" value="MDS1003845.1"/>
    <property type="molecule type" value="Genomic_DNA"/>
</dbReference>
<feature type="transmembrane region" description="Helical" evidence="1">
    <location>
        <begin position="37"/>
        <end position="60"/>
    </location>
</feature>
<keyword evidence="1" id="KW-0812">Transmembrane</keyword>
<comment type="caution">
    <text evidence="2">The sequence shown here is derived from an EMBL/GenBank/DDBJ whole genome shotgun (WGS) entry which is preliminary data.</text>
</comment>
<dbReference type="RefSeq" id="WP_310943667.1">
    <property type="nucleotide sequence ID" value="NZ_JARUIS010000013.1"/>
</dbReference>
<evidence type="ECO:0000256" key="1">
    <source>
        <dbReference type="SAM" id="Phobius"/>
    </source>
</evidence>
<accession>A0AAE4FMF5</accession>
<evidence type="ECO:0000313" key="2">
    <source>
        <dbReference type="EMBL" id="MDS1003845.1"/>
    </source>
</evidence>
<gene>
    <name evidence="2" type="ORF">P9J83_10100</name>
</gene>
<sequence>MKNLNWSKEIFKLILLVSMTIIFFILGNVAFNEMHYSSALLGISGSSMGLSLFQLTRVIGFARNPQKYKKEQIDIKDERNSLILTNAKASSFDVETFVILGITVYAIYSNNIGFVFAIFILWVSRIFSLFYYLSKNNKEL</sequence>
<organism evidence="2 3">
    <name type="scientific">Clostridium sporogenes</name>
    <dbReference type="NCBI Taxonomy" id="1509"/>
    <lineage>
        <taxon>Bacteria</taxon>
        <taxon>Bacillati</taxon>
        <taxon>Bacillota</taxon>
        <taxon>Clostridia</taxon>
        <taxon>Eubacteriales</taxon>
        <taxon>Clostridiaceae</taxon>
        <taxon>Clostridium</taxon>
    </lineage>
</organism>
<dbReference type="AlphaFoldDB" id="A0AAE4FMF5"/>
<protein>
    <submittedName>
        <fullName evidence="2">Uncharacterized protein</fullName>
    </submittedName>
</protein>
<keyword evidence="1" id="KW-0472">Membrane</keyword>
<keyword evidence="1" id="KW-1133">Transmembrane helix</keyword>
<feature type="transmembrane region" description="Helical" evidence="1">
    <location>
        <begin position="89"/>
        <end position="108"/>
    </location>
</feature>
<evidence type="ECO:0000313" key="3">
    <source>
        <dbReference type="Proteomes" id="UP001182303"/>
    </source>
</evidence>
<proteinExistence type="predicted"/>
<feature type="transmembrane region" description="Helical" evidence="1">
    <location>
        <begin position="114"/>
        <end position="133"/>
    </location>
</feature>
<feature type="transmembrane region" description="Helical" evidence="1">
    <location>
        <begin position="12"/>
        <end position="31"/>
    </location>
</feature>
<name>A0AAE4FMF5_CLOSG</name>
<dbReference type="Proteomes" id="UP001182303">
    <property type="component" value="Unassembled WGS sequence"/>
</dbReference>